<reference evidence="7 8" key="1">
    <citation type="submission" date="2018-09" db="EMBL/GenBank/DDBJ databases">
        <title>Roseovarius spongiae sp. nov., isolated from a marine sponge.</title>
        <authorList>
            <person name="Zhuang L."/>
            <person name="Luo L."/>
        </authorList>
    </citation>
    <scope>NUCLEOTIDE SEQUENCE [LARGE SCALE GENOMIC DNA]</scope>
    <source>
        <strain evidence="7 8">HN-E21</strain>
    </source>
</reference>
<proteinExistence type="predicted"/>
<dbReference type="AlphaFoldDB" id="A0A3A8ARV2"/>
<gene>
    <name evidence="7" type="ORF">D6850_17045</name>
</gene>
<feature type="transmembrane region" description="Helical" evidence="6">
    <location>
        <begin position="42"/>
        <end position="61"/>
    </location>
</feature>
<keyword evidence="4 6" id="KW-1133">Transmembrane helix</keyword>
<dbReference type="RefSeq" id="WP_121168817.1">
    <property type="nucleotide sequence ID" value="NZ_RAPE01000006.1"/>
</dbReference>
<dbReference type="Pfam" id="PF09678">
    <property type="entry name" value="Caa3_CtaG"/>
    <property type="match status" value="1"/>
</dbReference>
<protein>
    <recommendedName>
        <fullName evidence="9">Cytochrome c oxidase assembly protein</fullName>
    </recommendedName>
</protein>
<dbReference type="Proteomes" id="UP000281128">
    <property type="component" value="Unassembled WGS sequence"/>
</dbReference>
<dbReference type="InterPro" id="IPR019108">
    <property type="entry name" value="Caa3_assmbl_CtaG-rel"/>
</dbReference>
<sequence>MASSWPNRLRRFWPAAAAACLLLALWLGPLPRIASVSFTTHMVLHLALVLGAAPLAGLAFARTGALRNLRFGIGAALGFSGVEMLVVWSWHTPALHLAAALDGRAFALQQLSFLVTGMLVWLPGLADRTRRGAAAGALAMLGSFIHMTMLGVLLALAPGQIYASGICGGAFGLDALSDQRLGGIIMALGGGLGYLAAALYFAARLLGSGSDPRAAP</sequence>
<evidence type="ECO:0000256" key="4">
    <source>
        <dbReference type="ARBA" id="ARBA00022989"/>
    </source>
</evidence>
<evidence type="ECO:0000256" key="5">
    <source>
        <dbReference type="ARBA" id="ARBA00023136"/>
    </source>
</evidence>
<keyword evidence="8" id="KW-1185">Reference proteome</keyword>
<feature type="transmembrane region" description="Helical" evidence="6">
    <location>
        <begin position="181"/>
        <end position="203"/>
    </location>
</feature>
<evidence type="ECO:0000256" key="1">
    <source>
        <dbReference type="ARBA" id="ARBA00004651"/>
    </source>
</evidence>
<name>A0A3A8ARV2_9RHOB</name>
<comment type="caution">
    <text evidence="7">The sequence shown here is derived from an EMBL/GenBank/DDBJ whole genome shotgun (WGS) entry which is preliminary data.</text>
</comment>
<feature type="transmembrane region" description="Helical" evidence="6">
    <location>
        <begin position="103"/>
        <end position="122"/>
    </location>
</feature>
<dbReference type="EMBL" id="RAPE01000006">
    <property type="protein sequence ID" value="RKF12665.1"/>
    <property type="molecule type" value="Genomic_DNA"/>
</dbReference>
<evidence type="ECO:0008006" key="9">
    <source>
        <dbReference type="Google" id="ProtNLM"/>
    </source>
</evidence>
<evidence type="ECO:0000256" key="3">
    <source>
        <dbReference type="ARBA" id="ARBA00022692"/>
    </source>
</evidence>
<evidence type="ECO:0000313" key="7">
    <source>
        <dbReference type="EMBL" id="RKF12665.1"/>
    </source>
</evidence>
<evidence type="ECO:0000313" key="8">
    <source>
        <dbReference type="Proteomes" id="UP000281128"/>
    </source>
</evidence>
<evidence type="ECO:0000256" key="6">
    <source>
        <dbReference type="SAM" id="Phobius"/>
    </source>
</evidence>
<feature type="transmembrane region" description="Helical" evidence="6">
    <location>
        <begin position="134"/>
        <end position="161"/>
    </location>
</feature>
<evidence type="ECO:0000256" key="2">
    <source>
        <dbReference type="ARBA" id="ARBA00022475"/>
    </source>
</evidence>
<organism evidence="7 8">
    <name type="scientific">Roseovarius spongiae</name>
    <dbReference type="NCBI Taxonomy" id="2320272"/>
    <lineage>
        <taxon>Bacteria</taxon>
        <taxon>Pseudomonadati</taxon>
        <taxon>Pseudomonadota</taxon>
        <taxon>Alphaproteobacteria</taxon>
        <taxon>Rhodobacterales</taxon>
        <taxon>Roseobacteraceae</taxon>
        <taxon>Roseovarius</taxon>
    </lineage>
</organism>
<dbReference type="GO" id="GO:0005886">
    <property type="term" value="C:plasma membrane"/>
    <property type="evidence" value="ECO:0007669"/>
    <property type="project" value="UniProtKB-SubCell"/>
</dbReference>
<dbReference type="OrthoDB" id="259025at2"/>
<keyword evidence="5 6" id="KW-0472">Membrane</keyword>
<feature type="transmembrane region" description="Helical" evidence="6">
    <location>
        <begin position="73"/>
        <end position="91"/>
    </location>
</feature>
<keyword evidence="2" id="KW-1003">Cell membrane</keyword>
<keyword evidence="3 6" id="KW-0812">Transmembrane</keyword>
<accession>A0A3A8ARV2</accession>
<comment type="subcellular location">
    <subcellularLocation>
        <location evidence="1">Cell membrane</location>
        <topology evidence="1">Multi-pass membrane protein</topology>
    </subcellularLocation>
</comment>